<reference evidence="1 2" key="1">
    <citation type="submission" date="2024-04" db="EMBL/GenBank/DDBJ databases">
        <title>Flavobacterium sp. DGU11 16S ribosomal RNA gene Genome sequencing and assembly.</title>
        <authorList>
            <person name="Park S."/>
        </authorList>
    </citation>
    <scope>NUCLEOTIDE SEQUENCE [LARGE SCALE GENOMIC DNA]</scope>
    <source>
        <strain evidence="1 2">DGU11</strain>
    </source>
</reference>
<dbReference type="EMBL" id="JBBYHR010000004">
    <property type="protein sequence ID" value="MEL1244451.1"/>
    <property type="molecule type" value="Genomic_DNA"/>
</dbReference>
<comment type="caution">
    <text evidence="1">The sequence shown here is derived from an EMBL/GenBank/DDBJ whole genome shotgun (WGS) entry which is preliminary data.</text>
</comment>
<sequence>MKILLISLAACLLFTVGDISMLNIKIGSPQSGLKNIKLEEVAKDGGMVKYRTKNGNDFSITAVDSKVAFMENDWLQDASAKTSLLPGFTFGETSLKDIRKKFGTNGFSHTNMSGGATETHVIQFNCFEFDSPDNEVLVTITKVALDSGANEENISSLLKLDALIIADKAYLDEIWGSEKVYDPNYKKIKL</sequence>
<dbReference type="Proteomes" id="UP001464555">
    <property type="component" value="Unassembled WGS sequence"/>
</dbReference>
<evidence type="ECO:0008006" key="3">
    <source>
        <dbReference type="Google" id="ProtNLM"/>
    </source>
</evidence>
<keyword evidence="2" id="KW-1185">Reference proteome</keyword>
<gene>
    <name evidence="1" type="ORF">AAEO56_09280</name>
</gene>
<evidence type="ECO:0000313" key="2">
    <source>
        <dbReference type="Proteomes" id="UP001464555"/>
    </source>
</evidence>
<evidence type="ECO:0000313" key="1">
    <source>
        <dbReference type="EMBL" id="MEL1244451.1"/>
    </source>
</evidence>
<dbReference type="RefSeq" id="WP_341696768.1">
    <property type="nucleotide sequence ID" value="NZ_JBBYHR010000004.1"/>
</dbReference>
<organism evidence="1 2">
    <name type="scientific">Flavobacterium arundinis</name>
    <dbReference type="NCBI Taxonomy" id="3139143"/>
    <lineage>
        <taxon>Bacteria</taxon>
        <taxon>Pseudomonadati</taxon>
        <taxon>Bacteroidota</taxon>
        <taxon>Flavobacteriia</taxon>
        <taxon>Flavobacteriales</taxon>
        <taxon>Flavobacteriaceae</taxon>
        <taxon>Flavobacterium</taxon>
    </lineage>
</organism>
<proteinExistence type="predicted"/>
<protein>
    <recommendedName>
        <fullName evidence="3">YceI-like domain-containing protein</fullName>
    </recommendedName>
</protein>
<accession>A0ABU9HWU2</accession>
<name>A0ABU9HWU2_9FLAO</name>